<dbReference type="Pfam" id="PF04357">
    <property type="entry name" value="TamB"/>
    <property type="match status" value="1"/>
</dbReference>
<feature type="transmembrane region" description="Helical" evidence="5">
    <location>
        <begin position="5"/>
        <end position="21"/>
    </location>
</feature>
<feature type="domain" description="Translocation and assembly module TamB C-terminal" evidence="6">
    <location>
        <begin position="566"/>
        <end position="1003"/>
    </location>
</feature>
<keyword evidence="3 5" id="KW-1133">Transmembrane helix</keyword>
<evidence type="ECO:0000256" key="3">
    <source>
        <dbReference type="ARBA" id="ARBA00022989"/>
    </source>
</evidence>
<dbReference type="PANTHER" id="PTHR36985">
    <property type="entry name" value="TRANSLOCATION AND ASSEMBLY MODULE SUBUNIT TAMB"/>
    <property type="match status" value="1"/>
</dbReference>
<evidence type="ECO:0000256" key="1">
    <source>
        <dbReference type="ARBA" id="ARBA00004167"/>
    </source>
</evidence>
<dbReference type="GO" id="GO:0009306">
    <property type="term" value="P:protein secretion"/>
    <property type="evidence" value="ECO:0007669"/>
    <property type="project" value="InterPro"/>
</dbReference>
<comment type="subcellular location">
    <subcellularLocation>
        <location evidence="1">Membrane</location>
        <topology evidence="1">Single-pass membrane protein</topology>
    </subcellularLocation>
</comment>
<organism evidence="7 8">
    <name type="scientific">candidate division WOR-3 bacterium 4484_100</name>
    <dbReference type="NCBI Taxonomy" id="1936077"/>
    <lineage>
        <taxon>Bacteria</taxon>
        <taxon>Bacteria division WOR-3</taxon>
    </lineage>
</organism>
<evidence type="ECO:0000259" key="6">
    <source>
        <dbReference type="Pfam" id="PF04357"/>
    </source>
</evidence>
<evidence type="ECO:0000256" key="5">
    <source>
        <dbReference type="SAM" id="Phobius"/>
    </source>
</evidence>
<name>A0A1V4QEP2_UNCW3</name>
<dbReference type="PANTHER" id="PTHR36985:SF1">
    <property type="entry name" value="TRANSLOCATION AND ASSEMBLY MODULE SUBUNIT TAMB"/>
    <property type="match status" value="1"/>
</dbReference>
<keyword evidence="4 5" id="KW-0472">Membrane</keyword>
<reference evidence="8" key="1">
    <citation type="submission" date="2017-01" db="EMBL/GenBank/DDBJ databases">
        <title>Novel pathways for hydrocarbon cycling and metabolic interdependencies in hydrothermal sediment communities.</title>
        <authorList>
            <person name="Dombrowski N."/>
            <person name="Seitz K."/>
            <person name="Teske A."/>
            <person name="Baker B."/>
        </authorList>
    </citation>
    <scope>NUCLEOTIDE SEQUENCE [LARGE SCALE GENOMIC DNA]</scope>
</reference>
<dbReference type="InterPro" id="IPR007452">
    <property type="entry name" value="TamB_C"/>
</dbReference>
<evidence type="ECO:0000313" key="8">
    <source>
        <dbReference type="Proteomes" id="UP000191663"/>
    </source>
</evidence>
<dbReference type="Proteomes" id="UP000191663">
    <property type="component" value="Unassembled WGS sequence"/>
</dbReference>
<evidence type="ECO:0000313" key="7">
    <source>
        <dbReference type="EMBL" id="OPX17833.1"/>
    </source>
</evidence>
<dbReference type="GO" id="GO:0005886">
    <property type="term" value="C:plasma membrane"/>
    <property type="evidence" value="ECO:0007669"/>
    <property type="project" value="InterPro"/>
</dbReference>
<accession>A0A1V4QEP2</accession>
<protein>
    <recommendedName>
        <fullName evidence="6">Translocation and assembly module TamB C-terminal domain-containing protein</fullName>
    </recommendedName>
</protein>
<comment type="caution">
    <text evidence="7">The sequence shown here is derived from an EMBL/GenBank/DDBJ whole genome shotgun (WGS) entry which is preliminary data.</text>
</comment>
<evidence type="ECO:0000256" key="4">
    <source>
        <dbReference type="ARBA" id="ARBA00023136"/>
    </source>
</evidence>
<proteinExistence type="predicted"/>
<dbReference type="AlphaFoldDB" id="A0A1V4QEP2"/>
<keyword evidence="2 5" id="KW-0812">Transmembrane</keyword>
<evidence type="ECO:0000256" key="2">
    <source>
        <dbReference type="ARBA" id="ARBA00022692"/>
    </source>
</evidence>
<gene>
    <name evidence="7" type="ORF">BXT86_04375</name>
</gene>
<sequence length="1006" mass="115568">MKKYILLIIIFLVAITIYIGFKKINIGALTLKILERSAHIKVDYTEITGNIFSGFRITDYKHTIKNISGLIFIDFVGPKIFLSTMNLSFQYPDYHIVINSTNINAIINHKGVLAKLIKLKGRGINIEAEADYQLAEQRLLIKFKKAKVDLKQLSLHKGRIDFSGVFGLQDGKPIAKLHGDIKGFSPFERFRFETTSSSDTILLNIFDGRILKGTLFAQARVLNLKKLEFETNFRDVDLAEYINAKTPILISGYLSYRNRRYTAFLNSPREKGFGIDSLFAFGTVKGSRIKIDSIYTIEGKKTLRINGEVVREEKFPFNLSLQFHDFRLDRFSEYLPIRGLLKGTASIQGEFSKINDFSITANIKGKEFGYDTLNIKNFYIKFNNFQVNKKEKRAEIYLKNIVYKRFNIQRLGLRINNRQFTIRMRQDSDSVIVKGELDDQLAGRIDVLLATYNGIQTTNRAPIQFDIPAHKIDELHLKFIDGDMRISISPLSIQLRHGNLDKLAQLLKLEEKLEGILEFKFKDTNFNIRAEKVNFRGLKDALLSAAGYYQHEKTYLYLDSLSITDASNQRLYIHGFIRKQNSDLKLEMKNLQAGHLQFLQKFLDNPAGLINGRLHFQGDLEKFALSGELLVKQASFGLPVIASRFDSVSGKIIFKGKKLIFRDVQALVTSTRVGSSLPTAPVYAGGVVKLEQKFKVRNFKYDLSFKDAPVQYLPFAFGVGSGNFSIGMDNGIMFYNGNITLKEAIVPIDFGTRFSSNTTKTGNNNWRMNLRLKADRNIWLRNKSADIEFGGELYLIKDKGPLSISGNLKSQRGTFYWLNHTLTVTRGNITFIPQEIIDPELDVWARMNTRGGIKIILHFFGPVSEPIFEFFTDPPGRYSEQDILTYLNLNITWEELDKIKQGEYVGKILPGSIVSWLESDVSRRIRKYTGFDYFRIETPLFEADEKTRVTVGKYISRNLFITYTYDLTSFSNEFNVEYFLDDKNEILIKKDETGEYSLQYQYRIRF</sequence>
<dbReference type="EMBL" id="MUKB01000072">
    <property type="protein sequence ID" value="OPX17833.1"/>
    <property type="molecule type" value="Genomic_DNA"/>
</dbReference>